<proteinExistence type="predicted"/>
<accession>A0A523UNP4</accession>
<dbReference type="InterPro" id="IPR052194">
    <property type="entry name" value="MESH1"/>
</dbReference>
<dbReference type="SMART" id="SM00471">
    <property type="entry name" value="HDc"/>
    <property type="match status" value="1"/>
</dbReference>
<dbReference type="Gene3D" id="1.10.3210.10">
    <property type="entry name" value="Hypothetical protein af1432"/>
    <property type="match status" value="1"/>
</dbReference>
<reference evidence="2 3" key="1">
    <citation type="submission" date="2019-03" db="EMBL/GenBank/DDBJ databases">
        <title>Metabolic potential of uncultured bacteria and archaea associated with petroleum seepage in deep-sea sediments.</title>
        <authorList>
            <person name="Dong X."/>
            <person name="Hubert C."/>
        </authorList>
    </citation>
    <scope>NUCLEOTIDE SEQUENCE [LARGE SCALE GENOMIC DNA]</scope>
    <source>
        <strain evidence="2">E44_bin18</strain>
    </source>
</reference>
<dbReference type="PANTHER" id="PTHR46246">
    <property type="entry name" value="GUANOSINE-3',5'-BIS(DIPHOSPHATE) 3'-PYROPHOSPHOHYDROLASE MESH1"/>
    <property type="match status" value="1"/>
</dbReference>
<dbReference type="InterPro" id="IPR003607">
    <property type="entry name" value="HD/PDEase_dom"/>
</dbReference>
<gene>
    <name evidence="2" type="ORF">E3J62_11415</name>
</gene>
<dbReference type="CDD" id="cd00077">
    <property type="entry name" value="HDc"/>
    <property type="match status" value="1"/>
</dbReference>
<dbReference type="Proteomes" id="UP000315525">
    <property type="component" value="Unassembled WGS sequence"/>
</dbReference>
<comment type="caution">
    <text evidence="2">The sequence shown here is derived from an EMBL/GenBank/DDBJ whole genome shotgun (WGS) entry which is preliminary data.</text>
</comment>
<dbReference type="PANTHER" id="PTHR46246:SF1">
    <property type="entry name" value="GUANOSINE-3',5'-BIS(DIPHOSPHATE) 3'-PYROPHOSPHOHYDROLASE MESH1"/>
    <property type="match status" value="1"/>
</dbReference>
<protein>
    <submittedName>
        <fullName evidence="2">Bifunctional (P)ppGpp synthetase/guanosine-3',5'-bis(Diphosphate) 3'-pyrophosphohydrolase</fullName>
    </submittedName>
</protein>
<evidence type="ECO:0000313" key="2">
    <source>
        <dbReference type="EMBL" id="TET44039.1"/>
    </source>
</evidence>
<dbReference type="Pfam" id="PF13328">
    <property type="entry name" value="HD_4"/>
    <property type="match status" value="1"/>
</dbReference>
<organism evidence="2 3">
    <name type="scientific">candidate division TA06 bacterium</name>
    <dbReference type="NCBI Taxonomy" id="2250710"/>
    <lineage>
        <taxon>Bacteria</taxon>
        <taxon>Bacteria division TA06</taxon>
    </lineage>
</organism>
<dbReference type="EMBL" id="SOJN01000141">
    <property type="protein sequence ID" value="TET44039.1"/>
    <property type="molecule type" value="Genomic_DNA"/>
</dbReference>
<name>A0A523UNP4_UNCT6</name>
<dbReference type="AlphaFoldDB" id="A0A523UNP4"/>
<evidence type="ECO:0000259" key="1">
    <source>
        <dbReference type="SMART" id="SM00471"/>
    </source>
</evidence>
<keyword evidence="2" id="KW-0378">Hydrolase</keyword>
<evidence type="ECO:0000313" key="3">
    <source>
        <dbReference type="Proteomes" id="UP000315525"/>
    </source>
</evidence>
<sequence length="195" mass="22731">MPNQKNHSEILFDAIEFAVKAHRGQFRKGTRVPYIVHPIRVAAVLIRHRCPQRVVVAGILHDVVEDTGRTLEDIEPCFGKRVARIVEAVSQRDKSRPWRKRKEETLERIKDAPSEVLLVECADKLDNIRTIREDCDRMGEDIWERFDAPEESQRWYYRSLVEAFRSRAEGGILTFLVKDFESEVRKVFGDDDAPE</sequence>
<feature type="domain" description="HD/PDEase" evidence="1">
    <location>
        <begin position="30"/>
        <end position="137"/>
    </location>
</feature>
<dbReference type="GO" id="GO:0008893">
    <property type="term" value="F:guanosine-3',5'-bis(diphosphate) 3'-diphosphatase activity"/>
    <property type="evidence" value="ECO:0007669"/>
    <property type="project" value="TreeGrafter"/>
</dbReference>
<dbReference type="SUPFAM" id="SSF109604">
    <property type="entry name" value="HD-domain/PDEase-like"/>
    <property type="match status" value="1"/>
</dbReference>